<proteinExistence type="predicted"/>
<dbReference type="InterPro" id="IPR006016">
    <property type="entry name" value="UspA"/>
</dbReference>
<dbReference type="CDD" id="cd00293">
    <property type="entry name" value="USP-like"/>
    <property type="match status" value="1"/>
</dbReference>
<dbReference type="EMBL" id="CP017101">
    <property type="protein sequence ID" value="APO68005.1"/>
    <property type="molecule type" value="Genomic_DNA"/>
</dbReference>
<dbReference type="SUPFAM" id="SSF52402">
    <property type="entry name" value="Adenine nucleotide alpha hydrolases-like"/>
    <property type="match status" value="1"/>
</dbReference>
<dbReference type="Gene3D" id="3.40.50.12370">
    <property type="match status" value="1"/>
</dbReference>
<feature type="domain" description="UspA" evidence="1">
    <location>
        <begin position="232"/>
        <end position="298"/>
    </location>
</feature>
<dbReference type="STRING" id="56730.IE4872_CH02391"/>
<evidence type="ECO:0000313" key="3">
    <source>
        <dbReference type="Proteomes" id="UP000184749"/>
    </source>
</evidence>
<evidence type="ECO:0000259" key="1">
    <source>
        <dbReference type="Pfam" id="PF00582"/>
    </source>
</evidence>
<protein>
    <submittedName>
        <fullName evidence="2">Universal stress UspA-like protein</fullName>
    </submittedName>
</protein>
<dbReference type="RefSeq" id="WP_074068660.1">
    <property type="nucleotide sequence ID" value="NZ_CP017101.1"/>
</dbReference>
<evidence type="ECO:0000313" key="2">
    <source>
        <dbReference type="EMBL" id="APO68005.1"/>
    </source>
</evidence>
<sequence>MSNATVNDTPRKPPPAEAGVIFAGHVREVTVHADVLALLPDPATAQPCLDIAEDAARAIHGTMAVAHVGADPERMIAAPEEIDLQMLRDLAEGSPQERFERVARAFEDWKQGKPSRERLLLDDCRGDLNRCVTAEAHQTALVVAPCHGNMDARDAFHDLLFNEHKLVLAPPADAYAGNLLGHVVIGWKPHDHAQGAVAAARRWLAAADRLTVLCVNDKPDGSYQSTARELLDQLGLDGDVVAISSGSWSVGEAILDFAKSVNATCLLIGAFKHGYFLELLLGRVTHYLLSHSPHPVMMKH</sequence>
<organism evidence="2 3">
    <name type="scientific">Rhizobium gallicum</name>
    <dbReference type="NCBI Taxonomy" id="56730"/>
    <lineage>
        <taxon>Bacteria</taxon>
        <taxon>Pseudomonadati</taxon>
        <taxon>Pseudomonadota</taxon>
        <taxon>Alphaproteobacteria</taxon>
        <taxon>Hyphomicrobiales</taxon>
        <taxon>Rhizobiaceae</taxon>
        <taxon>Rhizobium/Agrobacterium group</taxon>
        <taxon>Rhizobium</taxon>
    </lineage>
</organism>
<dbReference type="AlphaFoldDB" id="A0A1L5NJC3"/>
<dbReference type="OrthoDB" id="8337100at2"/>
<name>A0A1L5NJC3_9HYPH</name>
<reference evidence="2 3" key="1">
    <citation type="submission" date="2016-09" db="EMBL/GenBank/DDBJ databases">
        <title>The complete genome sequences of Rhizobium gallicum, symbiovars gallicum and phaseoli, symbionts associated to common bean (Phaseolus vulgaris).</title>
        <authorList>
            <person name="Bustos P."/>
            <person name="Santamaria R.I."/>
            <person name="Perez-Carrascal O.M."/>
            <person name="Juarez S."/>
            <person name="Lozano L."/>
            <person name="Martinez-Flores I."/>
            <person name="Martinez-Romero E."/>
            <person name="Cevallos M."/>
            <person name="Romero D."/>
            <person name="Davila G."/>
            <person name="Gonzalez V."/>
        </authorList>
    </citation>
    <scope>NUCLEOTIDE SEQUENCE [LARGE SCALE GENOMIC DNA]</scope>
    <source>
        <strain evidence="2 3">IE4872</strain>
    </source>
</reference>
<dbReference type="Pfam" id="PF00582">
    <property type="entry name" value="Usp"/>
    <property type="match status" value="1"/>
</dbReference>
<dbReference type="Proteomes" id="UP000184749">
    <property type="component" value="Chromosome"/>
</dbReference>
<gene>
    <name evidence="2" type="ORF">IE4872_CH02391</name>
</gene>
<accession>A0A1L5NJC3</accession>